<dbReference type="InterPro" id="IPR002259">
    <property type="entry name" value="Eqnu_transpt"/>
</dbReference>
<reference evidence="9 10" key="1">
    <citation type="journal article" date="2023" name="Proc. Natl. Acad. Sci. U.S.A.">
        <title>A global phylogenomic analysis of the shiitake genus Lentinula.</title>
        <authorList>
            <person name="Sierra-Patev S."/>
            <person name="Min B."/>
            <person name="Naranjo-Ortiz M."/>
            <person name="Looney B."/>
            <person name="Konkel Z."/>
            <person name="Slot J.C."/>
            <person name="Sakamoto Y."/>
            <person name="Steenwyk J.L."/>
            <person name="Rokas A."/>
            <person name="Carro J."/>
            <person name="Camarero S."/>
            <person name="Ferreira P."/>
            <person name="Molpeceres G."/>
            <person name="Ruiz-Duenas F.J."/>
            <person name="Serrano A."/>
            <person name="Henrissat B."/>
            <person name="Drula E."/>
            <person name="Hughes K.W."/>
            <person name="Mata J.L."/>
            <person name="Ishikawa N.K."/>
            <person name="Vargas-Isla R."/>
            <person name="Ushijima S."/>
            <person name="Smith C.A."/>
            <person name="Donoghue J."/>
            <person name="Ahrendt S."/>
            <person name="Andreopoulos W."/>
            <person name="He G."/>
            <person name="LaButti K."/>
            <person name="Lipzen A."/>
            <person name="Ng V."/>
            <person name="Riley R."/>
            <person name="Sandor L."/>
            <person name="Barry K."/>
            <person name="Martinez A.T."/>
            <person name="Xiao Y."/>
            <person name="Gibbons J.G."/>
            <person name="Terashima K."/>
            <person name="Grigoriev I.V."/>
            <person name="Hibbett D."/>
        </authorList>
    </citation>
    <scope>NUCLEOTIDE SEQUENCE [LARGE SCALE GENOMIC DNA]</scope>
    <source>
        <strain evidence="9 10">TFB7810</strain>
    </source>
</reference>
<comment type="caution">
    <text evidence="9">The sequence shown here is derived from an EMBL/GenBank/DDBJ whole genome shotgun (WGS) entry which is preliminary data.</text>
</comment>
<evidence type="ECO:0000256" key="3">
    <source>
        <dbReference type="ARBA" id="ARBA00022448"/>
    </source>
</evidence>
<dbReference type="PANTHER" id="PTHR10332">
    <property type="entry name" value="EQUILIBRATIVE NUCLEOSIDE TRANSPORTER"/>
    <property type="match status" value="1"/>
</dbReference>
<feature type="transmembrane region" description="Helical" evidence="8">
    <location>
        <begin position="95"/>
        <end position="114"/>
    </location>
</feature>
<evidence type="ECO:0000256" key="6">
    <source>
        <dbReference type="ARBA" id="ARBA00023136"/>
    </source>
</evidence>
<evidence type="ECO:0000256" key="5">
    <source>
        <dbReference type="ARBA" id="ARBA00022989"/>
    </source>
</evidence>
<keyword evidence="6 8" id="KW-0472">Membrane</keyword>
<dbReference type="AlphaFoldDB" id="A0A9W8NYJ5"/>
<evidence type="ECO:0000256" key="4">
    <source>
        <dbReference type="ARBA" id="ARBA00022692"/>
    </source>
</evidence>
<proteinExistence type="inferred from homology"/>
<evidence type="ECO:0000256" key="7">
    <source>
        <dbReference type="SAM" id="MobiDB-lite"/>
    </source>
</evidence>
<evidence type="ECO:0000313" key="10">
    <source>
        <dbReference type="Proteomes" id="UP001142393"/>
    </source>
</evidence>
<dbReference type="PIRSF" id="PIRSF016379">
    <property type="entry name" value="ENT"/>
    <property type="match status" value="1"/>
</dbReference>
<keyword evidence="5 8" id="KW-1133">Transmembrane helix</keyword>
<comment type="similarity">
    <text evidence="2">Belongs to the SLC29A/ENT transporter (TC 2.A.57) family.</text>
</comment>
<feature type="transmembrane region" description="Helical" evidence="8">
    <location>
        <begin position="395"/>
        <end position="416"/>
    </location>
</feature>
<feature type="transmembrane region" description="Helical" evidence="8">
    <location>
        <begin position="327"/>
        <end position="345"/>
    </location>
</feature>
<feature type="region of interest" description="Disordered" evidence="7">
    <location>
        <begin position="1"/>
        <end position="25"/>
    </location>
</feature>
<dbReference type="EMBL" id="JANVFU010000008">
    <property type="protein sequence ID" value="KAJ3743408.1"/>
    <property type="molecule type" value="Genomic_DNA"/>
</dbReference>
<sequence>MSRSSPEALYHSIPQNPPLAAPQTDESTLNLDADFDDEEAVEELVQPIVAVPVDSRIRWIHFVLGCAVLLPWNALITAIPYFLSRLAGSHLQSTFTSYLSITFTLANFLCLAHATATSKQTAPSVRTTTSLYGLTALTFLLTLSTFISISPGFFFIFVLLNGIIQASFGSYLQSSVIAVASLFGPQAVQAMLAGQAAVAVVVSAVQVVSAAVSVKTATMAEFKPELTGRGEKDPEERSAFIFFGLSTIFLLLSLAAHRWLISMPEYRSVVGPLEVQKQGAGTTRITRFDPPEVGTNVDEQSRILVSAGPSQFLTQKHRIWRVAKANVLYEIAVAYVFTVTLTVFPPITSSILPTNTFIHPLLFTSIHFLVFGLGDFFGRYICAFPRVLIWSAKRLLALSLSRTLFIFLFLMCNIQRPTNPSMDLSNSPPPIINSDFLFMLILFLFGLSNGYVASLCMMSAPSLEHNPRLKGKKEDVDVAATVSQFCLIGGLVLGSMASFVVRGAVCGCNPFVM</sequence>
<comment type="subcellular location">
    <subcellularLocation>
        <location evidence="1">Membrane</location>
        <topology evidence="1">Multi-pass membrane protein</topology>
    </subcellularLocation>
</comment>
<keyword evidence="3" id="KW-0813">Transport</keyword>
<feature type="transmembrane region" description="Helical" evidence="8">
    <location>
        <begin position="436"/>
        <end position="457"/>
    </location>
</feature>
<dbReference type="PANTHER" id="PTHR10332:SF88">
    <property type="entry name" value="EQUILIBRATIVE NUCLEOSIDE TRANSPORTER 1, ISOFORM A"/>
    <property type="match status" value="1"/>
</dbReference>
<evidence type="ECO:0000256" key="2">
    <source>
        <dbReference type="ARBA" id="ARBA00007965"/>
    </source>
</evidence>
<name>A0A9W8NYJ5_9AGAR</name>
<accession>A0A9W8NYJ5</accession>
<dbReference type="GO" id="GO:0015205">
    <property type="term" value="F:nucleobase transmembrane transporter activity"/>
    <property type="evidence" value="ECO:0007669"/>
    <property type="project" value="TreeGrafter"/>
</dbReference>
<feature type="transmembrane region" description="Helical" evidence="8">
    <location>
        <begin position="196"/>
        <end position="218"/>
    </location>
</feature>
<dbReference type="GO" id="GO:0000329">
    <property type="term" value="C:fungal-type vacuole membrane"/>
    <property type="evidence" value="ECO:0007669"/>
    <property type="project" value="TreeGrafter"/>
</dbReference>
<dbReference type="PRINTS" id="PR01130">
    <property type="entry name" value="DERENTRNSPRT"/>
</dbReference>
<evidence type="ECO:0000256" key="8">
    <source>
        <dbReference type="SAM" id="Phobius"/>
    </source>
</evidence>
<keyword evidence="4 8" id="KW-0812">Transmembrane</keyword>
<keyword evidence="10" id="KW-1185">Reference proteome</keyword>
<feature type="transmembrane region" description="Helical" evidence="8">
    <location>
        <begin position="357"/>
        <end position="374"/>
    </location>
</feature>
<feature type="transmembrane region" description="Helical" evidence="8">
    <location>
        <begin position="238"/>
        <end position="257"/>
    </location>
</feature>
<feature type="transmembrane region" description="Helical" evidence="8">
    <location>
        <begin position="62"/>
        <end position="83"/>
    </location>
</feature>
<protein>
    <submittedName>
        <fullName evidence="9">Nucleoside transporter-domain-containing protein</fullName>
    </submittedName>
</protein>
<dbReference type="GO" id="GO:0034257">
    <property type="term" value="F:nicotinamide riboside transmembrane transporter activity"/>
    <property type="evidence" value="ECO:0007669"/>
    <property type="project" value="TreeGrafter"/>
</dbReference>
<organism evidence="9 10">
    <name type="scientific">Lentinula detonsa</name>
    <dbReference type="NCBI Taxonomy" id="2804962"/>
    <lineage>
        <taxon>Eukaryota</taxon>
        <taxon>Fungi</taxon>
        <taxon>Dikarya</taxon>
        <taxon>Basidiomycota</taxon>
        <taxon>Agaricomycotina</taxon>
        <taxon>Agaricomycetes</taxon>
        <taxon>Agaricomycetidae</taxon>
        <taxon>Agaricales</taxon>
        <taxon>Marasmiineae</taxon>
        <taxon>Omphalotaceae</taxon>
        <taxon>Lentinula</taxon>
    </lineage>
</organism>
<feature type="transmembrane region" description="Helical" evidence="8">
    <location>
        <begin position="134"/>
        <end position="157"/>
    </location>
</feature>
<evidence type="ECO:0000313" key="9">
    <source>
        <dbReference type="EMBL" id="KAJ3743408.1"/>
    </source>
</evidence>
<feature type="transmembrane region" description="Helical" evidence="8">
    <location>
        <begin position="163"/>
        <end position="184"/>
    </location>
</feature>
<evidence type="ECO:0000256" key="1">
    <source>
        <dbReference type="ARBA" id="ARBA00004141"/>
    </source>
</evidence>
<dbReference type="Proteomes" id="UP001142393">
    <property type="component" value="Unassembled WGS sequence"/>
</dbReference>
<feature type="transmembrane region" description="Helical" evidence="8">
    <location>
        <begin position="478"/>
        <end position="501"/>
    </location>
</feature>
<dbReference type="Pfam" id="PF01733">
    <property type="entry name" value="Nucleoside_tran"/>
    <property type="match status" value="1"/>
</dbReference>
<gene>
    <name evidence="9" type="ORF">DFH05DRAFT_1207158</name>
</gene>
<dbReference type="GO" id="GO:0005886">
    <property type="term" value="C:plasma membrane"/>
    <property type="evidence" value="ECO:0007669"/>
    <property type="project" value="TreeGrafter"/>
</dbReference>